<dbReference type="OrthoDB" id="5565437at2"/>
<proteinExistence type="predicted"/>
<dbReference type="RefSeq" id="WP_043797001.1">
    <property type="nucleotide sequence ID" value="NZ_AUFF01000002.1"/>
</dbReference>
<dbReference type="eggNOG" id="COG0451">
    <property type="taxonomic scope" value="Bacteria"/>
</dbReference>
<dbReference type="STRING" id="1121013.GCA_000426365_01027"/>
<evidence type="ECO:0000313" key="3">
    <source>
        <dbReference type="Proteomes" id="UP000029391"/>
    </source>
</evidence>
<dbReference type="SUPFAM" id="SSF51735">
    <property type="entry name" value="NAD(P)-binding Rossmann-fold domains"/>
    <property type="match status" value="1"/>
</dbReference>
<evidence type="ECO:0000256" key="1">
    <source>
        <dbReference type="SAM" id="MobiDB-lite"/>
    </source>
</evidence>
<gene>
    <name evidence="2" type="ORF">P873_03725</name>
</gene>
<dbReference type="Gene3D" id="3.40.50.720">
    <property type="entry name" value="NAD(P)-binding Rossmann-like Domain"/>
    <property type="match status" value="1"/>
</dbReference>
<dbReference type="AlphaFoldDB" id="A0A091BFA7"/>
<feature type="region of interest" description="Disordered" evidence="1">
    <location>
        <begin position="254"/>
        <end position="275"/>
    </location>
</feature>
<organism evidence="2 3">
    <name type="scientific">Arenimonas composti TR7-09 = DSM 18010</name>
    <dbReference type="NCBI Taxonomy" id="1121013"/>
    <lineage>
        <taxon>Bacteria</taxon>
        <taxon>Pseudomonadati</taxon>
        <taxon>Pseudomonadota</taxon>
        <taxon>Gammaproteobacteria</taxon>
        <taxon>Lysobacterales</taxon>
        <taxon>Lysobacteraceae</taxon>
        <taxon>Arenimonas</taxon>
    </lineage>
</organism>
<accession>A0A091BFA7</accession>
<protein>
    <recommendedName>
        <fullName evidence="4">NAD-dependent epimerase/dehydratase domain-containing protein</fullName>
    </recommendedName>
</protein>
<reference evidence="2 3" key="1">
    <citation type="submission" date="2013-09" db="EMBL/GenBank/DDBJ databases">
        <title>Genome sequencing of Arenimonas composti.</title>
        <authorList>
            <person name="Chen F."/>
            <person name="Wang G."/>
        </authorList>
    </citation>
    <scope>NUCLEOTIDE SEQUENCE [LARGE SCALE GENOMIC DNA]</scope>
    <source>
        <strain evidence="2 3">TR7-09</strain>
    </source>
</reference>
<evidence type="ECO:0008006" key="4">
    <source>
        <dbReference type="Google" id="ProtNLM"/>
    </source>
</evidence>
<name>A0A091BFA7_9GAMM</name>
<comment type="caution">
    <text evidence="2">The sequence shown here is derived from an EMBL/GenBank/DDBJ whole genome shotgun (WGS) entry which is preliminary data.</text>
</comment>
<evidence type="ECO:0000313" key="2">
    <source>
        <dbReference type="EMBL" id="KFN51388.1"/>
    </source>
</evidence>
<dbReference type="Proteomes" id="UP000029391">
    <property type="component" value="Unassembled WGS sequence"/>
</dbReference>
<sequence length="275" mass="29277">MRRWLAFGLSGAVGQALRARWSPLLATIDAVSREARADAPGLHWHRGSLEAPPPLAEAWDAVLSLGPLDRFAAWFCAQGVRAPVLVALGSTGVHDKAASPDPAERELAARLAAAEARLAAACAARESRLVLLRPGLLWGGEADAFTPLVAAARRWRLLPVPRSATGLRQPVHVDDVAAAVLAAVAGDFAGTYDLPGGEALAWREMVARVLASRAPGARLLVLPDVAFRLGFALARIAGQPLTAGPGRLARLRRDQVHDSGPATTRFQWRPRPFRP</sequence>
<dbReference type="InterPro" id="IPR036291">
    <property type="entry name" value="NAD(P)-bd_dom_sf"/>
</dbReference>
<keyword evidence="3" id="KW-1185">Reference proteome</keyword>
<dbReference type="EMBL" id="AWXU01000007">
    <property type="protein sequence ID" value="KFN51388.1"/>
    <property type="molecule type" value="Genomic_DNA"/>
</dbReference>